<dbReference type="Proteomes" id="UP001595823">
    <property type="component" value="Unassembled WGS sequence"/>
</dbReference>
<name>A0ABV8TT50_9ACTN</name>
<keyword evidence="3" id="KW-0645">Protease</keyword>
<dbReference type="Gene3D" id="2.60.120.380">
    <property type="match status" value="1"/>
</dbReference>
<gene>
    <name evidence="11" type="ORF">ACFPET_01100</name>
</gene>
<evidence type="ECO:0000256" key="4">
    <source>
        <dbReference type="ARBA" id="ARBA00022801"/>
    </source>
</evidence>
<accession>A0ABV8TT50</accession>
<protein>
    <submittedName>
        <fullName evidence="11">M14 family zinc carboxypeptidase</fullName>
    </submittedName>
</protein>
<comment type="cofactor">
    <cofactor evidence="1">
        <name>Zn(2+)</name>
        <dbReference type="ChEBI" id="CHEBI:29105"/>
    </cofactor>
</comment>
<proteinExistence type="inferred from homology"/>
<evidence type="ECO:0000256" key="1">
    <source>
        <dbReference type="ARBA" id="ARBA00001947"/>
    </source>
</evidence>
<reference evidence="12" key="1">
    <citation type="journal article" date="2019" name="Int. J. Syst. Evol. Microbiol.">
        <title>The Global Catalogue of Microorganisms (GCM) 10K type strain sequencing project: providing services to taxonomists for standard genome sequencing and annotation.</title>
        <authorList>
            <consortium name="The Broad Institute Genomics Platform"/>
            <consortium name="The Broad Institute Genome Sequencing Center for Infectious Disease"/>
            <person name="Wu L."/>
            <person name="Ma J."/>
        </authorList>
    </citation>
    <scope>NUCLEOTIDE SEQUENCE [LARGE SCALE GENOMIC DNA]</scope>
    <source>
        <strain evidence="12">IBRC-M 10908</strain>
    </source>
</reference>
<feature type="chain" id="PRO_5046910238" evidence="9">
    <location>
        <begin position="29"/>
        <end position="553"/>
    </location>
</feature>
<evidence type="ECO:0000256" key="6">
    <source>
        <dbReference type="ARBA" id="ARBA00023049"/>
    </source>
</evidence>
<evidence type="ECO:0000256" key="5">
    <source>
        <dbReference type="ARBA" id="ARBA00022833"/>
    </source>
</evidence>
<feature type="signal peptide" evidence="9">
    <location>
        <begin position="1"/>
        <end position="28"/>
    </location>
</feature>
<keyword evidence="6" id="KW-0482">Metalloprotease</keyword>
<dbReference type="InterPro" id="IPR000834">
    <property type="entry name" value="Peptidase_M14"/>
</dbReference>
<feature type="compositionally biased region" description="Polar residues" evidence="8">
    <location>
        <begin position="459"/>
        <end position="477"/>
    </location>
</feature>
<keyword evidence="11" id="KW-0121">Carboxypeptidase</keyword>
<evidence type="ECO:0000259" key="10">
    <source>
        <dbReference type="PROSITE" id="PS52035"/>
    </source>
</evidence>
<evidence type="ECO:0000256" key="3">
    <source>
        <dbReference type="ARBA" id="ARBA00022670"/>
    </source>
</evidence>
<comment type="caution">
    <text evidence="11">The sequence shown here is derived from an EMBL/GenBank/DDBJ whole genome shotgun (WGS) entry which is preliminary data.</text>
</comment>
<evidence type="ECO:0000313" key="12">
    <source>
        <dbReference type="Proteomes" id="UP001595823"/>
    </source>
</evidence>
<dbReference type="PANTHER" id="PTHR11705:SF143">
    <property type="entry name" value="SLL0236 PROTEIN"/>
    <property type="match status" value="1"/>
</dbReference>
<feature type="active site" description="Proton donor/acceptor" evidence="7">
    <location>
        <position position="399"/>
    </location>
</feature>
<dbReference type="Gene3D" id="3.40.630.10">
    <property type="entry name" value="Zn peptidases"/>
    <property type="match status" value="1"/>
</dbReference>
<dbReference type="RefSeq" id="WP_380617521.1">
    <property type="nucleotide sequence ID" value="NZ_JBHSDK010000001.1"/>
</dbReference>
<dbReference type="SMART" id="SM00631">
    <property type="entry name" value="Zn_pept"/>
    <property type="match status" value="1"/>
</dbReference>
<evidence type="ECO:0000256" key="9">
    <source>
        <dbReference type="SAM" id="SignalP"/>
    </source>
</evidence>
<keyword evidence="9" id="KW-0732">Signal</keyword>
<dbReference type="Pfam" id="PF00246">
    <property type="entry name" value="Peptidase_M14"/>
    <property type="match status" value="1"/>
</dbReference>
<evidence type="ECO:0000256" key="2">
    <source>
        <dbReference type="ARBA" id="ARBA00005988"/>
    </source>
</evidence>
<dbReference type="PROSITE" id="PS52035">
    <property type="entry name" value="PEPTIDASE_M14"/>
    <property type="match status" value="1"/>
</dbReference>
<keyword evidence="4" id="KW-0378">Hydrolase</keyword>
<evidence type="ECO:0000256" key="7">
    <source>
        <dbReference type="PROSITE-ProRule" id="PRU01379"/>
    </source>
</evidence>
<dbReference type="PANTHER" id="PTHR11705">
    <property type="entry name" value="PROTEASE FAMILY M14 CARBOXYPEPTIDASE A,B"/>
    <property type="match status" value="1"/>
</dbReference>
<dbReference type="SUPFAM" id="SSF53187">
    <property type="entry name" value="Zn-dependent exopeptidases"/>
    <property type="match status" value="1"/>
</dbReference>
<evidence type="ECO:0000256" key="8">
    <source>
        <dbReference type="SAM" id="MobiDB-lite"/>
    </source>
</evidence>
<comment type="similarity">
    <text evidence="2 7">Belongs to the peptidase M14 family.</text>
</comment>
<feature type="region of interest" description="Disordered" evidence="8">
    <location>
        <begin position="436"/>
        <end position="485"/>
    </location>
</feature>
<keyword evidence="12" id="KW-1185">Reference proteome</keyword>
<feature type="domain" description="Peptidase M14" evidence="10">
    <location>
        <begin position="112"/>
        <end position="435"/>
    </location>
</feature>
<dbReference type="GO" id="GO:0004180">
    <property type="term" value="F:carboxypeptidase activity"/>
    <property type="evidence" value="ECO:0007669"/>
    <property type="project" value="UniProtKB-KW"/>
</dbReference>
<sequence>MRPIRSALALTGTCILVTTGLAAATASAQDVPDGEPVVWEVSGLTPDEVLDLYDDGFDVAEFHDGTADVIGDQDVADELRERGMDPEFHDTVYKPIDPAASDVDAQGTFYGGYKTSDLHFEHVDDVASQYPDLTEVYDIGDSWLKTQGRGGHDIQAICLTAKEAGDCQLSPDSSKPRFTLVSQIHSRELATGEITWRWIDYLTQNYGSDPEVTELMDTTEMWVVPQANPDGVDRVAAGGNNPVLHRKNANDSTGCSGTGVGVDLNRNHSYKWGDASSNPCAETYRGSSPASEPEIQALQDFFGKIHPDQRGPGDNDPAPDDTRDVMISLHAYGNYLIVPWGYSTARPPNDSDLRSLANAQAQHNGYQVGNPAETVGYTASGTTDDYTYGELGIASYTYEIGSGWGSCGGFFPSYSCVDSTFWPANRDALMVAAQSADAPYGGGSGEPEPTECENRDVTESGNLSGRGSSVRHPSSSGYEAGSGTHQVCLRGPEGTDFDLYLEKWSGSSWTTVDRSISVTSDEDIEYSGTAGTYRIRAYSYSGSGDYSVGYSTP</sequence>
<dbReference type="EMBL" id="JBHSDK010000001">
    <property type="protein sequence ID" value="MFC4333790.1"/>
    <property type="molecule type" value="Genomic_DNA"/>
</dbReference>
<keyword evidence="5" id="KW-0862">Zinc</keyword>
<organism evidence="11 12">
    <name type="scientific">Salininema proteolyticum</name>
    <dbReference type="NCBI Taxonomy" id="1607685"/>
    <lineage>
        <taxon>Bacteria</taxon>
        <taxon>Bacillati</taxon>
        <taxon>Actinomycetota</taxon>
        <taxon>Actinomycetes</taxon>
        <taxon>Glycomycetales</taxon>
        <taxon>Glycomycetaceae</taxon>
        <taxon>Salininema</taxon>
    </lineage>
</organism>
<evidence type="ECO:0000313" key="11">
    <source>
        <dbReference type="EMBL" id="MFC4333790.1"/>
    </source>
</evidence>